<dbReference type="InterPro" id="IPR011009">
    <property type="entry name" value="Kinase-like_dom_sf"/>
</dbReference>
<keyword evidence="2" id="KW-1185">Reference proteome</keyword>
<gene>
    <name evidence="1" type="ORF">B9Z55_027614</name>
</gene>
<accession>A0A2G5SFE4</accession>
<dbReference type="STRING" id="1611254.A0A2G5SFE4"/>
<evidence type="ECO:0000313" key="2">
    <source>
        <dbReference type="Proteomes" id="UP000230233"/>
    </source>
</evidence>
<evidence type="ECO:0008006" key="3">
    <source>
        <dbReference type="Google" id="ProtNLM"/>
    </source>
</evidence>
<dbReference type="EMBL" id="PDUG01000011">
    <property type="protein sequence ID" value="PIC13760.1"/>
    <property type="molecule type" value="Genomic_DNA"/>
</dbReference>
<comment type="caution">
    <text evidence="1">The sequence shown here is derived from an EMBL/GenBank/DDBJ whole genome shotgun (WGS) entry which is preliminary data.</text>
</comment>
<organism evidence="1 2">
    <name type="scientific">Caenorhabditis nigoni</name>
    <dbReference type="NCBI Taxonomy" id="1611254"/>
    <lineage>
        <taxon>Eukaryota</taxon>
        <taxon>Metazoa</taxon>
        <taxon>Ecdysozoa</taxon>
        <taxon>Nematoda</taxon>
        <taxon>Chromadorea</taxon>
        <taxon>Rhabditida</taxon>
        <taxon>Rhabditina</taxon>
        <taxon>Rhabditomorpha</taxon>
        <taxon>Rhabditoidea</taxon>
        <taxon>Rhabditidae</taxon>
        <taxon>Peloderinae</taxon>
        <taxon>Caenorhabditis</taxon>
    </lineage>
</organism>
<protein>
    <recommendedName>
        <fullName evidence="3">Protein kinase domain-containing protein</fullName>
    </recommendedName>
</protein>
<evidence type="ECO:0000313" key="1">
    <source>
        <dbReference type="EMBL" id="PIC13760.1"/>
    </source>
</evidence>
<dbReference type="Proteomes" id="UP000230233">
    <property type="component" value="Unassembled WGS sequence"/>
</dbReference>
<proteinExistence type="predicted"/>
<sequence length="305" mass="34980">MATAQTKETPLATTTFTILNGSVVNERFKVRHFAGEWNGEKCFYATDLIDNEEVMLKVFCSNDTRIEAHLQFFTECAGIKGIPNLVSRFTLLDHEVLAHHHKGVRFGRILDAGFFKITMHNTIRLGTRLLRILHAMHMKGFVHRDVKPLSVMCHIDDSGELQVGLSYFAHTERIDSPPTSNPSYQGPYQSLHVTRGGAYSRVDEYISVIILMMASQMVRPFDYNVNNHLSHSRKKEVFHENPYDSLTEDTMWLGDMYLMLEEMRTSNSFRHLEIVCAMSRALPGFDANTPITYHYDQHNGHLLID</sequence>
<dbReference type="AlphaFoldDB" id="A0A2G5SFE4"/>
<reference evidence="2" key="1">
    <citation type="submission" date="2017-10" db="EMBL/GenBank/DDBJ databases">
        <title>Rapid genome shrinkage in a self-fertile nematode reveals novel sperm competition proteins.</title>
        <authorList>
            <person name="Yin D."/>
            <person name="Schwarz E.M."/>
            <person name="Thomas C.G."/>
            <person name="Felde R.L."/>
            <person name="Korf I.F."/>
            <person name="Cutter A.D."/>
            <person name="Schartner C.M."/>
            <person name="Ralston E.J."/>
            <person name="Meyer B.J."/>
            <person name="Haag E.S."/>
        </authorList>
    </citation>
    <scope>NUCLEOTIDE SEQUENCE [LARGE SCALE GENOMIC DNA]</scope>
    <source>
        <strain evidence="2">JU1422</strain>
    </source>
</reference>
<name>A0A2G5SFE4_9PELO</name>
<dbReference type="OrthoDB" id="5806932at2759"/>
<dbReference type="Gene3D" id="1.10.510.10">
    <property type="entry name" value="Transferase(Phosphotransferase) domain 1"/>
    <property type="match status" value="1"/>
</dbReference>
<dbReference type="SUPFAM" id="SSF56112">
    <property type="entry name" value="Protein kinase-like (PK-like)"/>
    <property type="match status" value="1"/>
</dbReference>